<evidence type="ECO:0000313" key="11">
    <source>
        <dbReference type="Proteomes" id="UP000236728"/>
    </source>
</evidence>
<dbReference type="RefSeq" id="WP_160114969.1">
    <property type="nucleotide sequence ID" value="NZ_FNVA01000001.1"/>
</dbReference>
<evidence type="ECO:0000256" key="2">
    <source>
        <dbReference type="ARBA" id="ARBA00022448"/>
    </source>
</evidence>
<evidence type="ECO:0000256" key="5">
    <source>
        <dbReference type="ARBA" id="ARBA00023136"/>
    </source>
</evidence>
<evidence type="ECO:0000256" key="8">
    <source>
        <dbReference type="SAM" id="SignalP"/>
    </source>
</evidence>
<dbReference type="GO" id="GO:0030246">
    <property type="term" value="F:carbohydrate binding"/>
    <property type="evidence" value="ECO:0007669"/>
    <property type="project" value="InterPro"/>
</dbReference>
<keyword evidence="8" id="KW-0732">Signal</keyword>
<gene>
    <name evidence="10" type="ORF">SAMN05421819_0551</name>
</gene>
<dbReference type="Gene3D" id="2.40.170.20">
    <property type="entry name" value="TonB-dependent receptor, beta-barrel domain"/>
    <property type="match status" value="1"/>
</dbReference>
<dbReference type="GO" id="GO:0015344">
    <property type="term" value="F:siderophore uptake transmembrane transporter activity"/>
    <property type="evidence" value="ECO:0007669"/>
    <property type="project" value="TreeGrafter"/>
</dbReference>
<keyword evidence="11" id="KW-1185">Reference proteome</keyword>
<reference evidence="10 11" key="1">
    <citation type="submission" date="2016-10" db="EMBL/GenBank/DDBJ databases">
        <authorList>
            <person name="de Groot N.N."/>
        </authorList>
    </citation>
    <scope>NUCLEOTIDE SEQUENCE [LARGE SCALE GENOMIC DNA]</scope>
    <source>
        <strain evidence="10 11">DSM 22489</strain>
    </source>
</reference>
<keyword evidence="5" id="KW-0472">Membrane</keyword>
<feature type="chain" id="PRO_5009284848" evidence="8">
    <location>
        <begin position="33"/>
        <end position="1177"/>
    </location>
</feature>
<keyword evidence="3" id="KW-1134">Transmembrane beta strand</keyword>
<dbReference type="Pfam" id="PF25183">
    <property type="entry name" value="OMP_b-brl_4"/>
    <property type="match status" value="1"/>
</dbReference>
<dbReference type="InterPro" id="IPR013784">
    <property type="entry name" value="Carb-bd-like_fold"/>
</dbReference>
<dbReference type="OrthoDB" id="97893at2"/>
<dbReference type="InterPro" id="IPR036942">
    <property type="entry name" value="Beta-barrel_TonB_sf"/>
</dbReference>
<dbReference type="GO" id="GO:0044718">
    <property type="term" value="P:siderophore transmembrane transport"/>
    <property type="evidence" value="ECO:0007669"/>
    <property type="project" value="TreeGrafter"/>
</dbReference>
<dbReference type="PANTHER" id="PTHR30069:SF46">
    <property type="entry name" value="OAR PROTEIN"/>
    <property type="match status" value="1"/>
</dbReference>
<keyword evidence="10" id="KW-0645">Protease</keyword>
<keyword evidence="10" id="KW-0121">Carboxypeptidase</keyword>
<keyword evidence="2" id="KW-0813">Transport</keyword>
<proteinExistence type="predicted"/>
<dbReference type="GO" id="GO:0009279">
    <property type="term" value="C:cell outer membrane"/>
    <property type="evidence" value="ECO:0007669"/>
    <property type="project" value="UniProtKB-SubCell"/>
</dbReference>
<name>A0A1H5TBP9_9BACT</name>
<dbReference type="AlphaFoldDB" id="A0A1H5TBP9"/>
<dbReference type="SUPFAM" id="SSF49452">
    <property type="entry name" value="Starch-binding domain-like"/>
    <property type="match status" value="1"/>
</dbReference>
<feature type="region of interest" description="Disordered" evidence="7">
    <location>
        <begin position="1132"/>
        <end position="1151"/>
    </location>
</feature>
<comment type="subcellular location">
    <subcellularLocation>
        <location evidence="1">Cell outer membrane</location>
        <topology evidence="1">Multi-pass membrane protein</topology>
    </subcellularLocation>
</comment>
<dbReference type="InterPro" id="IPR039426">
    <property type="entry name" value="TonB-dep_rcpt-like"/>
</dbReference>
<evidence type="ECO:0000256" key="6">
    <source>
        <dbReference type="ARBA" id="ARBA00023237"/>
    </source>
</evidence>
<protein>
    <submittedName>
        <fullName evidence="10">Carboxypeptidase regulatory-like domain-containing protein</fullName>
    </submittedName>
</protein>
<dbReference type="PANTHER" id="PTHR30069">
    <property type="entry name" value="TONB-DEPENDENT OUTER MEMBRANE RECEPTOR"/>
    <property type="match status" value="1"/>
</dbReference>
<dbReference type="InterPro" id="IPR057601">
    <property type="entry name" value="Oar-like_b-barrel"/>
</dbReference>
<organism evidence="10 11">
    <name type="scientific">Bryocella elongata</name>
    <dbReference type="NCBI Taxonomy" id="863522"/>
    <lineage>
        <taxon>Bacteria</taxon>
        <taxon>Pseudomonadati</taxon>
        <taxon>Acidobacteriota</taxon>
        <taxon>Terriglobia</taxon>
        <taxon>Terriglobales</taxon>
        <taxon>Acidobacteriaceae</taxon>
        <taxon>Bryocella</taxon>
    </lineage>
</organism>
<dbReference type="Proteomes" id="UP000236728">
    <property type="component" value="Unassembled WGS sequence"/>
</dbReference>
<dbReference type="Pfam" id="PF13620">
    <property type="entry name" value="CarboxypepD_reg"/>
    <property type="match status" value="1"/>
</dbReference>
<keyword evidence="6" id="KW-0998">Cell outer membrane</keyword>
<feature type="domain" description="TonB-dependent transporter Oar-like beta-barrel" evidence="9">
    <location>
        <begin position="254"/>
        <end position="1170"/>
    </location>
</feature>
<accession>A0A1H5TBP9</accession>
<keyword evidence="4" id="KW-0812">Transmembrane</keyword>
<evidence type="ECO:0000259" key="9">
    <source>
        <dbReference type="Pfam" id="PF25183"/>
    </source>
</evidence>
<keyword evidence="10" id="KW-0378">Hydrolase</keyword>
<feature type="compositionally biased region" description="Low complexity" evidence="7">
    <location>
        <begin position="1136"/>
        <end position="1150"/>
    </location>
</feature>
<dbReference type="SUPFAM" id="SSF56935">
    <property type="entry name" value="Porins"/>
    <property type="match status" value="1"/>
</dbReference>
<dbReference type="EMBL" id="FNVA01000001">
    <property type="protein sequence ID" value="SEF60245.1"/>
    <property type="molecule type" value="Genomic_DNA"/>
</dbReference>
<evidence type="ECO:0000256" key="3">
    <source>
        <dbReference type="ARBA" id="ARBA00022452"/>
    </source>
</evidence>
<dbReference type="GO" id="GO:0004180">
    <property type="term" value="F:carboxypeptidase activity"/>
    <property type="evidence" value="ECO:0007669"/>
    <property type="project" value="UniProtKB-KW"/>
</dbReference>
<feature type="signal peptide" evidence="8">
    <location>
        <begin position="1"/>
        <end position="32"/>
    </location>
</feature>
<evidence type="ECO:0000256" key="7">
    <source>
        <dbReference type="SAM" id="MobiDB-lite"/>
    </source>
</evidence>
<evidence type="ECO:0000256" key="1">
    <source>
        <dbReference type="ARBA" id="ARBA00004571"/>
    </source>
</evidence>
<evidence type="ECO:0000313" key="10">
    <source>
        <dbReference type="EMBL" id="SEF60245.1"/>
    </source>
</evidence>
<evidence type="ECO:0000256" key="4">
    <source>
        <dbReference type="ARBA" id="ARBA00022692"/>
    </source>
</evidence>
<dbReference type="Gene3D" id="2.60.40.1120">
    <property type="entry name" value="Carboxypeptidase-like, regulatory domain"/>
    <property type="match status" value="1"/>
</dbReference>
<sequence>MSNAILHRLRQVCRVAVICLAAASVLSLPVKAQQDVGTISGTITDPAGSLVPGAKVHVANVSTGISQDVSSNAEGFFATQPIAPGRYTLTITMAGFSTINVQDVVVDAAAHVSSNVQLRVGSVETSVKVESTPPALDTVDAQVGNTVDTRAAEDLPVNGRSVLALATISPGVESAVGATSEGFTNRGTQTSAIRISGGVPGGNNDLLDGVTNLQNYLGEIAINLKSDSVQEFRIMTGIIPAQFGYTSGGVINVITRSGSNQLHGSLYEFFRNDALDAAQAIPRPAFGKPELRFNNYGGTLGGPIKHDRAFFFGNYEEYRFVNGSPQYYTVPTDQERTGNYSDLGREVAVGGSIVCYTYPNLNPATGANDLQLYNPSTGTTTVNRTAYSNNQLTNMDPVALAAQNAFYPHPNNTVGSYDACTHANNYYADPKLVSNERTALGRVDYQLTAKDNVVARYAYYQNYTNNGNLGLSPLFYRNDTLTNQNAMLSATHTFSSSLVNDARVAVLRSDFPFVAATANQNYAGKLGLPNDTPYVAPIFNSSVVTLNGTVGFRASTTIELLDDVTKVLGNHTLHAGFDGRFSEGYNNQSGNASGYFSFSTAQTAAGNNTTVTSGTGNQYASFLVGAVQSAYIQLASGTAYRKWQYAGYLQDDWHVNQRLTLNLGLRYDFQQQPYEKHNGIDDFDITRTNAVTGLAGAVRYAGLNGEGRNFVAENANDWGPRVGFALVLTGDNKTVARGGYGIYYPTTAQASYDQAAGNPNGFGNITTNYNSATANGPAFQLSSGVPYAPSLPLGAAAGQTAFLGQTGYYILPHAKDPQSQVYTLTVSRELPFATVLDVTYLGNKGAHFNLGSQNFDVLNPSNFGLGTAYLNTSVANPYAGMVPGSLGAATITRANLLKPYPYMSSVQYSNPRTAHYDANYLYVSAQRRAEHGLQIMGSYTYGKVMSLPIYTDIATTTGITQTGGSVQNILNPDGDYSVDAIDVTHRGVVSALYDLPFGTNQRFLNHGNGLVSRVVGGYQVNMIMTAETGRPLAFTGASNQGIATRPNFNPGVPVAVAGPNKNRWFNPLAFIDPPDYSFGNVPRYYSKVRGPGALNFDLSVFKTTQITQRTSLELRLEAYNAFNKTNLGPPNTSFTAGPAANPANPYAEGGTNTNSNFGKILTSSAPRNVQLGAKLRF</sequence>